<proteinExistence type="predicted"/>
<gene>
    <name evidence="3" type="ORF">OXH18_21645</name>
</gene>
<feature type="signal peptide" evidence="2">
    <location>
        <begin position="1"/>
        <end position="37"/>
    </location>
</feature>
<feature type="compositionally biased region" description="Basic and acidic residues" evidence="1">
    <location>
        <begin position="69"/>
        <end position="78"/>
    </location>
</feature>
<evidence type="ECO:0000313" key="3">
    <source>
        <dbReference type="EMBL" id="WAL59749.1"/>
    </source>
</evidence>
<evidence type="ECO:0008006" key="5">
    <source>
        <dbReference type="Google" id="ProtNLM"/>
    </source>
</evidence>
<sequence>MMNFTRCHTLILRSIRFAVIAFTCTLLFVSNALPASANTAPRTRASEGSVQLDTIQEKSEAVTKAPPLSRKETQREANKGLNEVQGDANINDMYRPENSNATSIIDQVEEALENVTGRE</sequence>
<organism evidence="3 4">
    <name type="scientific">Thermocoleostomius sinensis A174</name>
    <dbReference type="NCBI Taxonomy" id="2016057"/>
    <lineage>
        <taxon>Bacteria</taxon>
        <taxon>Bacillati</taxon>
        <taxon>Cyanobacteriota</taxon>
        <taxon>Cyanophyceae</taxon>
        <taxon>Oculatellales</taxon>
        <taxon>Oculatellaceae</taxon>
        <taxon>Thermocoleostomius</taxon>
    </lineage>
</organism>
<keyword evidence="4" id="KW-1185">Reference proteome</keyword>
<keyword evidence="2" id="KW-0732">Signal</keyword>
<dbReference type="Proteomes" id="UP001163152">
    <property type="component" value="Chromosome"/>
</dbReference>
<evidence type="ECO:0000256" key="2">
    <source>
        <dbReference type="SAM" id="SignalP"/>
    </source>
</evidence>
<protein>
    <recommendedName>
        <fullName evidence="5">Low temperature-induced protein</fullName>
    </recommendedName>
</protein>
<evidence type="ECO:0000256" key="1">
    <source>
        <dbReference type="SAM" id="MobiDB-lite"/>
    </source>
</evidence>
<dbReference type="AlphaFoldDB" id="A0A9E9C6X9"/>
<evidence type="ECO:0000313" key="4">
    <source>
        <dbReference type="Proteomes" id="UP001163152"/>
    </source>
</evidence>
<feature type="chain" id="PRO_5039491880" description="Low temperature-induced protein" evidence="2">
    <location>
        <begin position="38"/>
        <end position="119"/>
    </location>
</feature>
<reference evidence="3" key="1">
    <citation type="submission" date="2022-12" db="EMBL/GenBank/DDBJ databases">
        <title>Polyphasic identification of a Novel Hot-Spring Cyanobacterium Ocullathermofonsia sinensis gen nov. sp. nov. and Genomic Insights on its Adaptations to the Thermal Habitat.</title>
        <authorList>
            <person name="Daroch M."/>
            <person name="Tang J."/>
            <person name="Jiang Y."/>
        </authorList>
    </citation>
    <scope>NUCLEOTIDE SEQUENCE</scope>
    <source>
        <strain evidence="3">PKUAC-SCTA174</strain>
    </source>
</reference>
<dbReference type="RefSeq" id="WP_268609543.1">
    <property type="nucleotide sequence ID" value="NZ_CP113797.1"/>
</dbReference>
<dbReference type="EMBL" id="CP113797">
    <property type="protein sequence ID" value="WAL59749.1"/>
    <property type="molecule type" value="Genomic_DNA"/>
</dbReference>
<dbReference type="KEGG" id="tsin:OXH18_21645"/>
<feature type="compositionally biased region" description="Polar residues" evidence="1">
    <location>
        <begin position="36"/>
        <end position="54"/>
    </location>
</feature>
<feature type="region of interest" description="Disordered" evidence="1">
    <location>
        <begin position="36"/>
        <end position="102"/>
    </location>
</feature>
<accession>A0A9E9C6X9</accession>
<name>A0A9E9C6X9_9CYAN</name>